<dbReference type="RefSeq" id="WP_191741250.1">
    <property type="nucleotide sequence ID" value="NZ_JACSQB010000125.1"/>
</dbReference>
<gene>
    <name evidence="1" type="ORF">H9637_14855</name>
</gene>
<dbReference type="EMBL" id="JACSQB010000125">
    <property type="protein sequence ID" value="MBD8048301.1"/>
    <property type="molecule type" value="Genomic_DNA"/>
</dbReference>
<dbReference type="InterPro" id="IPR020256">
    <property type="entry name" value="Spore_coat_CotJA"/>
</dbReference>
<dbReference type="Proteomes" id="UP000627166">
    <property type="component" value="Unassembled WGS sequence"/>
</dbReference>
<accession>A0ABR8YVM8</accession>
<dbReference type="Pfam" id="PF11007">
    <property type="entry name" value="CotJA"/>
    <property type="match status" value="1"/>
</dbReference>
<organism evidence="1 2">
    <name type="scientific">Clostridium faecium</name>
    <dbReference type="NCBI Taxonomy" id="2762223"/>
    <lineage>
        <taxon>Bacteria</taxon>
        <taxon>Bacillati</taxon>
        <taxon>Bacillota</taxon>
        <taxon>Clostridia</taxon>
        <taxon>Eubacteriales</taxon>
        <taxon>Clostridiaceae</taxon>
        <taxon>Clostridium</taxon>
    </lineage>
</organism>
<proteinExistence type="predicted"/>
<reference evidence="1 2" key="1">
    <citation type="submission" date="2020-08" db="EMBL/GenBank/DDBJ databases">
        <title>A Genomic Blueprint of the Chicken Gut Microbiome.</title>
        <authorList>
            <person name="Gilroy R."/>
            <person name="Ravi A."/>
            <person name="Getino M."/>
            <person name="Pursley I."/>
            <person name="Horton D.L."/>
            <person name="Alikhan N.-F."/>
            <person name="Baker D."/>
            <person name="Gharbi K."/>
            <person name="Hall N."/>
            <person name="Watson M."/>
            <person name="Adriaenssens E.M."/>
            <person name="Foster-Nyarko E."/>
            <person name="Jarju S."/>
            <person name="Secka A."/>
            <person name="Antonio M."/>
            <person name="Oren A."/>
            <person name="Chaudhuri R."/>
            <person name="La Ragione R.M."/>
            <person name="Hildebrand F."/>
            <person name="Pallen M.J."/>
        </authorList>
    </citation>
    <scope>NUCLEOTIDE SEQUENCE [LARGE SCALE GENOMIC DNA]</scope>
    <source>
        <strain evidence="1 2">N37</strain>
    </source>
</reference>
<name>A0ABR8YVM8_9CLOT</name>
<sequence>MHDHDNCKPVKMQYARAYIRPQVYENLFSIRDAFKRGTIFKDLYQPYRENKKSIC</sequence>
<comment type="caution">
    <text evidence="1">The sequence shown here is derived from an EMBL/GenBank/DDBJ whole genome shotgun (WGS) entry which is preliminary data.</text>
</comment>
<evidence type="ECO:0000313" key="1">
    <source>
        <dbReference type="EMBL" id="MBD8048301.1"/>
    </source>
</evidence>
<evidence type="ECO:0000313" key="2">
    <source>
        <dbReference type="Proteomes" id="UP000627166"/>
    </source>
</evidence>
<keyword evidence="2" id="KW-1185">Reference proteome</keyword>
<protein>
    <submittedName>
        <fullName evidence="1">Spore coat associated protein CotJA</fullName>
    </submittedName>
</protein>